<proteinExistence type="predicted"/>
<dbReference type="EMBL" id="JAGMUX010000013">
    <property type="protein sequence ID" value="KAH7240874.1"/>
    <property type="molecule type" value="Genomic_DNA"/>
</dbReference>
<dbReference type="GeneID" id="70230627"/>
<dbReference type="OrthoDB" id="3594103at2759"/>
<gene>
    <name evidence="3" type="ORF">BKA55DRAFT_705692</name>
</gene>
<dbReference type="AlphaFoldDB" id="A0A9P9GJS4"/>
<protein>
    <submittedName>
        <fullName evidence="3">Uncharacterized protein</fullName>
    </submittedName>
</protein>
<keyword evidence="1" id="KW-0175">Coiled coil</keyword>
<name>A0A9P9GJS4_FUSRE</name>
<dbReference type="RefSeq" id="XP_046046388.1">
    <property type="nucleotide sequence ID" value="XM_046200673.1"/>
</dbReference>
<reference evidence="3" key="1">
    <citation type="journal article" date="2021" name="Nat. Commun.">
        <title>Genetic determinants of endophytism in the Arabidopsis root mycobiome.</title>
        <authorList>
            <person name="Mesny F."/>
            <person name="Miyauchi S."/>
            <person name="Thiergart T."/>
            <person name="Pickel B."/>
            <person name="Atanasova L."/>
            <person name="Karlsson M."/>
            <person name="Huettel B."/>
            <person name="Barry K.W."/>
            <person name="Haridas S."/>
            <person name="Chen C."/>
            <person name="Bauer D."/>
            <person name="Andreopoulos W."/>
            <person name="Pangilinan J."/>
            <person name="LaButti K."/>
            <person name="Riley R."/>
            <person name="Lipzen A."/>
            <person name="Clum A."/>
            <person name="Drula E."/>
            <person name="Henrissat B."/>
            <person name="Kohler A."/>
            <person name="Grigoriev I.V."/>
            <person name="Martin F.M."/>
            <person name="Hacquard S."/>
        </authorList>
    </citation>
    <scope>NUCLEOTIDE SEQUENCE</scope>
    <source>
        <strain evidence="3">MPI-CAGE-AT-0023</strain>
    </source>
</reference>
<dbReference type="Proteomes" id="UP000720189">
    <property type="component" value="Unassembled WGS sequence"/>
</dbReference>
<evidence type="ECO:0000256" key="1">
    <source>
        <dbReference type="SAM" id="Coils"/>
    </source>
</evidence>
<accession>A0A9P9GJS4</accession>
<organism evidence="3 4">
    <name type="scientific">Fusarium redolens</name>
    <dbReference type="NCBI Taxonomy" id="48865"/>
    <lineage>
        <taxon>Eukaryota</taxon>
        <taxon>Fungi</taxon>
        <taxon>Dikarya</taxon>
        <taxon>Ascomycota</taxon>
        <taxon>Pezizomycotina</taxon>
        <taxon>Sordariomycetes</taxon>
        <taxon>Hypocreomycetidae</taxon>
        <taxon>Hypocreales</taxon>
        <taxon>Nectriaceae</taxon>
        <taxon>Fusarium</taxon>
        <taxon>Fusarium redolens species complex</taxon>
    </lineage>
</organism>
<feature type="coiled-coil region" evidence="1">
    <location>
        <begin position="232"/>
        <end position="288"/>
    </location>
</feature>
<dbReference type="PANTHER" id="PTHR37538:SF1">
    <property type="entry name" value="BTB DOMAIN-CONTAINING PROTEIN"/>
    <property type="match status" value="1"/>
</dbReference>
<evidence type="ECO:0000313" key="4">
    <source>
        <dbReference type="Proteomes" id="UP000720189"/>
    </source>
</evidence>
<keyword evidence="4" id="KW-1185">Reference proteome</keyword>
<evidence type="ECO:0000313" key="3">
    <source>
        <dbReference type="EMBL" id="KAH7240874.1"/>
    </source>
</evidence>
<sequence>MKGNLTEHTNRPYASGTCAVYFASEGPLHIPSSLLDENLKQAAQFRDDDSSHPLSELWLDEIKLNAGHVIIHYLVTGTYQCLQPQEKEYEKRVSAELATAIRVYVATDSLSLPALREMARVEIVHLGEYLNLPALIKVMEEAALSFDANPGIATYVQSRVLSYSQDEIIHGSDKADETLDAVGVPDSLSKVLLRSILLAKASEDRQKKEPNYQLSGLGYAALELRTTEEAMERTEKKALRNAEAACEEEEIQQLKEKKTNGRALRPDLERLQTLTHNAEKRAQEESMERALDAQRWLYSRNSSIPHPIPEQDHGAASSKPMLIAIDAKVRRLVSVSFRTLSEALETGSFERPEQCGNEADSDHSLTDQPTWLQQGFIRV</sequence>
<feature type="region of interest" description="Disordered" evidence="2">
    <location>
        <begin position="348"/>
        <end position="367"/>
    </location>
</feature>
<evidence type="ECO:0000256" key="2">
    <source>
        <dbReference type="SAM" id="MobiDB-lite"/>
    </source>
</evidence>
<dbReference type="PANTHER" id="PTHR37538">
    <property type="entry name" value="BTB DOMAIN-CONTAINING PROTEIN"/>
    <property type="match status" value="1"/>
</dbReference>
<comment type="caution">
    <text evidence="3">The sequence shown here is derived from an EMBL/GenBank/DDBJ whole genome shotgun (WGS) entry which is preliminary data.</text>
</comment>